<organism evidence="2">
    <name type="scientific">Myoviridae sp. ct3D84</name>
    <dbReference type="NCBI Taxonomy" id="2825023"/>
    <lineage>
        <taxon>Viruses</taxon>
        <taxon>Duplodnaviria</taxon>
        <taxon>Heunggongvirae</taxon>
        <taxon>Uroviricota</taxon>
        <taxon>Caudoviricetes</taxon>
    </lineage>
</organism>
<dbReference type="InterPro" id="IPR022225">
    <property type="entry name" value="Phage_tail_fibre_N"/>
</dbReference>
<dbReference type="Pfam" id="PF12571">
    <property type="entry name" value="Phage_tail_fib"/>
    <property type="match status" value="1"/>
</dbReference>
<evidence type="ECO:0000313" key="2">
    <source>
        <dbReference type="EMBL" id="DAE03727.1"/>
    </source>
</evidence>
<reference evidence="2" key="1">
    <citation type="journal article" date="2021" name="Proc. Natl. Acad. Sci. U.S.A.">
        <title>A Catalog of Tens of Thousands of Viruses from Human Metagenomes Reveals Hidden Associations with Chronic Diseases.</title>
        <authorList>
            <person name="Tisza M.J."/>
            <person name="Buck C.B."/>
        </authorList>
    </citation>
    <scope>NUCLEOTIDE SEQUENCE</scope>
    <source>
        <strain evidence="2">Ct3D84</strain>
    </source>
</reference>
<evidence type="ECO:0000259" key="1">
    <source>
        <dbReference type="Pfam" id="PF12571"/>
    </source>
</evidence>
<proteinExistence type="predicted"/>
<sequence>MAKWTGVVTNKGAELLAAWAEGTTLNIYAAAAGTGTVAEAAMIAQTALAGQRQTASIVSHSKADGATGLKIQLQITAPSTGYTLNQFGIWAKVGSGEGKLLALFQNSEGIDVPSASDSPDFVYTFYGLIKISNTGSISVTVDASAVVTTATMQAAIAAAIADIPQPIIGTAPPTTSTVGVVGQEYIDTSSKRTWRCAAISGGTYTWVLYDAGVSSKFDVTLSASGWTANKTYTITSPYITATSAVEILPRENKGVTREQMDALAAAMIVGGTQSNGSIELVSLDILPEIDLPLTVIVRRDL</sequence>
<protein>
    <submittedName>
        <fullName evidence="2">Tail-collar fiber protein</fullName>
    </submittedName>
</protein>
<name>A0A8S5P964_9CAUD</name>
<dbReference type="EMBL" id="BK015371">
    <property type="protein sequence ID" value="DAE03727.1"/>
    <property type="molecule type" value="Genomic_DNA"/>
</dbReference>
<feature type="domain" description="Phage tail fibre protein N-terminal" evidence="1">
    <location>
        <begin position="1"/>
        <end position="149"/>
    </location>
</feature>
<accession>A0A8S5P964</accession>